<gene>
    <name evidence="3" type="ORF">TrRE_jg7293</name>
</gene>
<proteinExistence type="predicted"/>
<feature type="compositionally biased region" description="Low complexity" evidence="2">
    <location>
        <begin position="117"/>
        <end position="129"/>
    </location>
</feature>
<feature type="region of interest" description="Disordered" evidence="2">
    <location>
        <begin position="60"/>
        <end position="89"/>
    </location>
</feature>
<keyword evidence="4" id="KW-1185">Reference proteome</keyword>
<feature type="region of interest" description="Disordered" evidence="2">
    <location>
        <begin position="549"/>
        <end position="569"/>
    </location>
</feature>
<evidence type="ECO:0000313" key="4">
    <source>
        <dbReference type="Proteomes" id="UP001165082"/>
    </source>
</evidence>
<evidence type="ECO:0000313" key="3">
    <source>
        <dbReference type="EMBL" id="GMI11463.1"/>
    </source>
</evidence>
<dbReference type="PANTHER" id="PTHR45615">
    <property type="entry name" value="MYOSIN HEAVY CHAIN, NON-MUSCLE"/>
    <property type="match status" value="1"/>
</dbReference>
<name>A0A9W7KTV2_9STRA</name>
<reference evidence="3" key="1">
    <citation type="submission" date="2022-07" db="EMBL/GenBank/DDBJ databases">
        <title>Genome analysis of Parmales, a sister group of diatoms, reveals the evolutionary specialization of diatoms from phago-mixotrophs to photoautotrophs.</title>
        <authorList>
            <person name="Ban H."/>
            <person name="Sato S."/>
            <person name="Yoshikawa S."/>
            <person name="Kazumasa Y."/>
            <person name="Nakamura Y."/>
            <person name="Ichinomiya M."/>
            <person name="Saitoh K."/>
            <person name="Sato N."/>
            <person name="Blanc-Mathieu R."/>
            <person name="Endo H."/>
            <person name="Kuwata A."/>
            <person name="Ogata H."/>
        </authorList>
    </citation>
    <scope>NUCLEOTIDE SEQUENCE</scope>
</reference>
<dbReference type="EMBL" id="BRXZ01000424">
    <property type="protein sequence ID" value="GMI11463.1"/>
    <property type="molecule type" value="Genomic_DNA"/>
</dbReference>
<accession>A0A9W7KTV2</accession>
<feature type="coiled-coil region" evidence="1">
    <location>
        <begin position="414"/>
        <end position="522"/>
    </location>
</feature>
<dbReference type="AlphaFoldDB" id="A0A9W7KTV2"/>
<dbReference type="PANTHER" id="PTHR45615:SF80">
    <property type="entry name" value="GRIP DOMAIN-CONTAINING PROTEIN"/>
    <property type="match status" value="1"/>
</dbReference>
<sequence length="569" mass="61471">MKSVVSTALLSVVCTTVSALLAGLLLPTSEVLAFVPSPSIRHQSPTRFVTQPLLGKGFGVSDSGIKSKRGKKRGSPGGGPGKDVNTGIYPDLSQVVSDLDLSGEEALQRQATASRMSSSGGVSQPESSSAKSVDEDIQDIKDIVEERDSGVEEINKKMEDLEAKSLSEKKYLEEEISTLQGTISKLEVSKGEELQAARDELQAARNELQAAEDKASQLSADNNEVSVDRDRLVADMDRLSADKDALVADKDALSSENEKLSAAKVALSTDKEKLSDEKEKLSADIIALEGKVMMIEKESNDVIGGLKEELGDVQASLSASEEKAASEAATLAADVKRLELMAGASENGLRLSESKLTLAMDTISLLKAKAEEQTVQARLSVESVKKALTDGFRKEREALEGKLAAGIAELASVRAEYEGKLESKDAEIARLEEEVKEYKDQVFELDRDLEDANLSVDNLGVSKSTLESEVDELKEERVKLARKIETMGEESSASLAANKEKLAGLESEIEGKLVEIAHYQSELTNIDPLVKRLRTAITTRAKSKVQRIKAGAKRRGGGIRERIRSIRKK</sequence>
<comment type="caution">
    <text evidence="3">The sequence shown here is derived from an EMBL/GenBank/DDBJ whole genome shotgun (WGS) entry which is preliminary data.</text>
</comment>
<dbReference type="Gene3D" id="1.10.287.1490">
    <property type="match status" value="1"/>
</dbReference>
<evidence type="ECO:0000256" key="2">
    <source>
        <dbReference type="SAM" id="MobiDB-lite"/>
    </source>
</evidence>
<feature type="region of interest" description="Disordered" evidence="2">
    <location>
        <begin position="108"/>
        <end position="138"/>
    </location>
</feature>
<dbReference type="OrthoDB" id="10255522at2759"/>
<protein>
    <submittedName>
        <fullName evidence="3">Uncharacterized protein</fullName>
    </submittedName>
</protein>
<dbReference type="Proteomes" id="UP001165082">
    <property type="component" value="Unassembled WGS sequence"/>
</dbReference>
<keyword evidence="1" id="KW-0175">Coiled coil</keyword>
<evidence type="ECO:0000256" key="1">
    <source>
        <dbReference type="SAM" id="Coils"/>
    </source>
</evidence>
<feature type="compositionally biased region" description="Basic and acidic residues" evidence="2">
    <location>
        <begin position="558"/>
        <end position="569"/>
    </location>
</feature>
<feature type="coiled-coil region" evidence="1">
    <location>
        <begin position="144"/>
        <end position="298"/>
    </location>
</feature>
<organism evidence="3 4">
    <name type="scientific">Triparma retinervis</name>
    <dbReference type="NCBI Taxonomy" id="2557542"/>
    <lineage>
        <taxon>Eukaryota</taxon>
        <taxon>Sar</taxon>
        <taxon>Stramenopiles</taxon>
        <taxon>Ochrophyta</taxon>
        <taxon>Bolidophyceae</taxon>
        <taxon>Parmales</taxon>
        <taxon>Triparmaceae</taxon>
        <taxon>Triparma</taxon>
    </lineage>
</organism>